<dbReference type="SUPFAM" id="SSF53756">
    <property type="entry name" value="UDP-Glycosyltransferase/glycogen phosphorylase"/>
    <property type="match status" value="1"/>
</dbReference>
<feature type="transmembrane region" description="Helical" evidence="1">
    <location>
        <begin position="266"/>
        <end position="285"/>
    </location>
</feature>
<organism evidence="2 3">
    <name type="scientific">Aeribacillus pallidus</name>
    <dbReference type="NCBI Taxonomy" id="33936"/>
    <lineage>
        <taxon>Bacteria</taxon>
        <taxon>Bacillati</taxon>
        <taxon>Bacillota</taxon>
        <taxon>Bacilli</taxon>
        <taxon>Bacillales</taxon>
        <taxon>Bacillaceae</taxon>
        <taxon>Aeribacillus</taxon>
    </lineage>
</organism>
<comment type="caution">
    <text evidence="2">The sequence shown here is derived from an EMBL/GenBank/DDBJ whole genome shotgun (WGS) entry which is preliminary data.</text>
</comment>
<keyword evidence="1" id="KW-0472">Membrane</keyword>
<protein>
    <recommendedName>
        <fullName evidence="4">UDP-N-acetylglucosamine 2-epimerase domain-containing protein</fullName>
    </recommendedName>
</protein>
<feature type="transmembrane region" description="Helical" evidence="1">
    <location>
        <begin position="225"/>
        <end position="246"/>
    </location>
</feature>
<dbReference type="InterPro" id="IPR043148">
    <property type="entry name" value="TagF_C"/>
</dbReference>
<dbReference type="Gene3D" id="3.40.50.12580">
    <property type="match status" value="1"/>
</dbReference>
<keyword evidence="1" id="KW-1133">Transmembrane helix</keyword>
<dbReference type="Proteomes" id="UP000076476">
    <property type="component" value="Unassembled WGS sequence"/>
</dbReference>
<dbReference type="AlphaFoldDB" id="A0A165WQR0"/>
<evidence type="ECO:0000313" key="3">
    <source>
        <dbReference type="Proteomes" id="UP000076476"/>
    </source>
</evidence>
<dbReference type="EMBL" id="LWBR01000058">
    <property type="protein sequence ID" value="KZN95210.1"/>
    <property type="molecule type" value="Genomic_DNA"/>
</dbReference>
<keyword evidence="1" id="KW-0812">Transmembrane</keyword>
<evidence type="ECO:0000256" key="1">
    <source>
        <dbReference type="SAM" id="Phobius"/>
    </source>
</evidence>
<reference evidence="2 3" key="1">
    <citation type="submission" date="2016-04" db="EMBL/GenBank/DDBJ databases">
        <title>Draft genome sequence of Aeribacillus pallidus 8m3 from petroleum reservoir.</title>
        <authorList>
            <person name="Poltaraus A.B."/>
            <person name="Nazina T.N."/>
            <person name="Tourova T.P."/>
            <person name="Malakho S.M."/>
            <person name="Korshunova A.V."/>
            <person name="Sokolova D.S."/>
        </authorList>
    </citation>
    <scope>NUCLEOTIDE SEQUENCE [LARGE SCALE GENOMIC DNA]</scope>
    <source>
        <strain evidence="2 3">8m3</strain>
    </source>
</reference>
<keyword evidence="3" id="KW-1185">Reference proteome</keyword>
<evidence type="ECO:0008006" key="4">
    <source>
        <dbReference type="Google" id="ProtNLM"/>
    </source>
</evidence>
<dbReference type="OrthoDB" id="2622399at2"/>
<sequence>MILEIYINGRDSKTGIYIDFQEFIKEIDLESIEDSAYEFSLDWNKNISSKFLTYKNVNLAPVSQLSVYFFIKDLFVCQYLIDHIYSLNSGLIKIKIPKEIGHLLRNILREKKYKNVKVKRVFTKDDFSFINLTKLSQNFFKKFHLDTFIKHVVNSLYLMKYIQFKKKSYVGDILIYPDVNNDPTNYTLKLLFDELNKDPETNNVKITCTDNRVIKKFFENIATPLIVFLNFRVLFKFITICPSFIVKNLFLIKKYNNFEYKIIYRFFKKLILFFYSTNFFDLLLIKEMFLKTKPSIILLGTDCHRITRLITILAKDENIKTIVVQHGATNGKFGFSPLFADYFIAWGNLSKNILTTWGVSENKIITLGNPRYDIFFKKLEKIRKMEINEYMTIALSGWNMEESKYFLKLIYNWSKTLNKHVKFCIKPHPSEPNLEELRTFIERNLKGFMLIDKNIDVLTLIKSSLCLISSQSTVCIEAISLGCPVIEVDLPFVRKIIPFDKFDCVYNVASVNDFKIAVNSILEKDENFKIKGEKAQEFLYEYIGVFDGKSSIRIKEFIKDLLKNGENNESRK</sequence>
<gene>
    <name evidence="2" type="ORF">AZI98_14485</name>
</gene>
<accession>A0A165WQR0</accession>
<dbReference type="STRING" id="33936.AZI98_14485"/>
<proteinExistence type="predicted"/>
<name>A0A165WQR0_9BACI</name>
<dbReference type="RefSeq" id="WP_063388975.1">
    <property type="nucleotide sequence ID" value="NZ_LWBR01000058.1"/>
</dbReference>
<evidence type="ECO:0000313" key="2">
    <source>
        <dbReference type="EMBL" id="KZN95210.1"/>
    </source>
</evidence>